<evidence type="ECO:0000313" key="2">
    <source>
        <dbReference type="Proteomes" id="UP000239576"/>
    </source>
</evidence>
<dbReference type="OrthoDB" id="278040at2"/>
<gene>
    <name evidence="1" type="ORF">C7B82_27860</name>
</gene>
<keyword evidence="2" id="KW-1185">Reference proteome</keyword>
<proteinExistence type="predicted"/>
<dbReference type="RefSeq" id="WP_106260235.1">
    <property type="nucleotide sequence ID" value="NZ_CAWNSW010000026.1"/>
</dbReference>
<evidence type="ECO:0000313" key="1">
    <source>
        <dbReference type="EMBL" id="PSB24298.1"/>
    </source>
</evidence>
<dbReference type="Proteomes" id="UP000239576">
    <property type="component" value="Unassembled WGS sequence"/>
</dbReference>
<reference evidence="1 2" key="2">
    <citation type="submission" date="2018-03" db="EMBL/GenBank/DDBJ databases">
        <title>The ancient ancestry and fast evolution of plastids.</title>
        <authorList>
            <person name="Moore K.R."/>
            <person name="Magnabosco C."/>
            <person name="Momper L."/>
            <person name="Gold D.A."/>
            <person name="Bosak T."/>
            <person name="Fournier G.P."/>
        </authorList>
    </citation>
    <scope>NUCLEOTIDE SEQUENCE [LARGE SCALE GENOMIC DNA]</scope>
    <source>
        <strain evidence="1 2">ULC18</strain>
    </source>
</reference>
<dbReference type="EMBL" id="PVWK01000149">
    <property type="protein sequence ID" value="PSB24298.1"/>
    <property type="molecule type" value="Genomic_DNA"/>
</dbReference>
<comment type="caution">
    <text evidence="1">The sequence shown here is derived from an EMBL/GenBank/DDBJ whole genome shotgun (WGS) entry which is preliminary data.</text>
</comment>
<name>A0A2T1DUX3_9CYAN</name>
<reference evidence="2" key="1">
    <citation type="submission" date="2018-02" db="EMBL/GenBank/DDBJ databases">
        <authorList>
            <person name="Moore K."/>
            <person name="Momper L."/>
        </authorList>
    </citation>
    <scope>NUCLEOTIDE SEQUENCE [LARGE SCALE GENOMIC DNA]</scope>
    <source>
        <strain evidence="2">ULC18</strain>
    </source>
</reference>
<protein>
    <submittedName>
        <fullName evidence="1">Uncharacterized protein</fullName>
    </submittedName>
</protein>
<organism evidence="1 2">
    <name type="scientific">Stenomitos frigidus ULC18</name>
    <dbReference type="NCBI Taxonomy" id="2107698"/>
    <lineage>
        <taxon>Bacteria</taxon>
        <taxon>Bacillati</taxon>
        <taxon>Cyanobacteriota</taxon>
        <taxon>Cyanophyceae</taxon>
        <taxon>Leptolyngbyales</taxon>
        <taxon>Leptolyngbyaceae</taxon>
        <taxon>Stenomitos</taxon>
    </lineage>
</organism>
<accession>A0A2T1DUX3</accession>
<dbReference type="AlphaFoldDB" id="A0A2T1DUX3"/>
<sequence>MVSRKRQQAELMFSLGQFFGPILRIADNPNDFDADEKTRIFARFFHDHNAFNQLLVEFCNTGEPGHQYAIQFAQAQHQIGLIHALVVCQLIVDGSQGGKVEKDSLAFN</sequence>